<dbReference type="InterPro" id="IPR004843">
    <property type="entry name" value="Calcineurin-like_PHP"/>
</dbReference>
<dbReference type="PANTHER" id="PTHR12905:SF16">
    <property type="entry name" value="SER_THR PROTEIN PHOSPHATASE FAMILY PROTEIN (AFU_ORTHOLOGUE AFUA_1G06000)"/>
    <property type="match status" value="1"/>
</dbReference>
<dbReference type="InterPro" id="IPR051693">
    <property type="entry name" value="UPF0046_metallophosphoest"/>
</dbReference>
<dbReference type="CDD" id="cd07379">
    <property type="entry name" value="MPP_239FB"/>
    <property type="match status" value="1"/>
</dbReference>
<keyword evidence="3" id="KW-1185">Reference proteome</keyword>
<name>A0A6A6JEQ7_WESOR</name>
<evidence type="ECO:0000313" key="3">
    <source>
        <dbReference type="Proteomes" id="UP000800097"/>
    </source>
</evidence>
<dbReference type="InterPro" id="IPR029052">
    <property type="entry name" value="Metallo-depent_PP-like"/>
</dbReference>
<gene>
    <name evidence="2" type="ORF">EI97DRAFT_451296</name>
</gene>
<dbReference type="EMBL" id="ML986499">
    <property type="protein sequence ID" value="KAF2275100.1"/>
    <property type="molecule type" value="Genomic_DNA"/>
</dbReference>
<sequence>MQEAAETRIVCISDTHNQTPKLPKGDVLIHAGDLTNQGSYSELKKTVEWLEKADFEAKIVVAGNHDLTLDTVFFEKHGSGWKWPNPQDPSTCRKLLLESKSITYLEHKAASIYLDSPEGPGTCFKVFGSPYSPKHGLWGFQYERGEASKLWNAIPLDTDIVVTHTPPAGHCDAATKDDRSGCELLLQALHRVRPMLSICGHIHEARGVEFVRWNGDTAEMGSPKECVEIWKDPGIGNKKQSLVNLTAKEGRRLDNYSLLTPAGTHFSLTSDALTLEPRGQSEKTTEDRELAVVGSTLPSQDDDENEARTAAVCKGAFAQGQDAARSEIGLTVAEQRRARRETVMINAAYLGPRIAGGSIHFNKPIGVDLELPVWRFEA</sequence>
<dbReference type="Proteomes" id="UP000800097">
    <property type="component" value="Unassembled WGS sequence"/>
</dbReference>
<dbReference type="RefSeq" id="XP_033652639.1">
    <property type="nucleotide sequence ID" value="XM_033800333.1"/>
</dbReference>
<dbReference type="SUPFAM" id="SSF56300">
    <property type="entry name" value="Metallo-dependent phosphatases"/>
    <property type="match status" value="1"/>
</dbReference>
<dbReference type="GeneID" id="54553508"/>
<dbReference type="Pfam" id="PF00149">
    <property type="entry name" value="Metallophos"/>
    <property type="match status" value="1"/>
</dbReference>
<evidence type="ECO:0000259" key="1">
    <source>
        <dbReference type="Pfam" id="PF00149"/>
    </source>
</evidence>
<dbReference type="AlphaFoldDB" id="A0A6A6JEQ7"/>
<feature type="domain" description="Calcineurin-like phosphoesterase" evidence="1">
    <location>
        <begin position="8"/>
        <end position="204"/>
    </location>
</feature>
<reference evidence="2" key="1">
    <citation type="journal article" date="2020" name="Stud. Mycol.">
        <title>101 Dothideomycetes genomes: a test case for predicting lifestyles and emergence of pathogens.</title>
        <authorList>
            <person name="Haridas S."/>
            <person name="Albert R."/>
            <person name="Binder M."/>
            <person name="Bloem J."/>
            <person name="Labutti K."/>
            <person name="Salamov A."/>
            <person name="Andreopoulos B."/>
            <person name="Baker S."/>
            <person name="Barry K."/>
            <person name="Bills G."/>
            <person name="Bluhm B."/>
            <person name="Cannon C."/>
            <person name="Castanera R."/>
            <person name="Culley D."/>
            <person name="Daum C."/>
            <person name="Ezra D."/>
            <person name="Gonzalez J."/>
            <person name="Henrissat B."/>
            <person name="Kuo A."/>
            <person name="Liang C."/>
            <person name="Lipzen A."/>
            <person name="Lutzoni F."/>
            <person name="Magnuson J."/>
            <person name="Mondo S."/>
            <person name="Nolan M."/>
            <person name="Ohm R."/>
            <person name="Pangilinan J."/>
            <person name="Park H.-J."/>
            <person name="Ramirez L."/>
            <person name="Alfaro M."/>
            <person name="Sun H."/>
            <person name="Tritt A."/>
            <person name="Yoshinaga Y."/>
            <person name="Zwiers L.-H."/>
            <person name="Turgeon B."/>
            <person name="Goodwin S."/>
            <person name="Spatafora J."/>
            <person name="Crous P."/>
            <person name="Grigoriev I."/>
        </authorList>
    </citation>
    <scope>NUCLEOTIDE SEQUENCE</scope>
    <source>
        <strain evidence="2">CBS 379.55</strain>
    </source>
</reference>
<dbReference type="Gene3D" id="3.60.21.10">
    <property type="match status" value="1"/>
</dbReference>
<proteinExistence type="predicted"/>
<dbReference type="OrthoDB" id="630188at2759"/>
<accession>A0A6A6JEQ7</accession>
<evidence type="ECO:0000313" key="2">
    <source>
        <dbReference type="EMBL" id="KAF2275100.1"/>
    </source>
</evidence>
<protein>
    <submittedName>
        <fullName evidence="2">Calcineurin-like phosphoesterase</fullName>
    </submittedName>
</protein>
<dbReference type="GO" id="GO:0016787">
    <property type="term" value="F:hydrolase activity"/>
    <property type="evidence" value="ECO:0007669"/>
    <property type="project" value="InterPro"/>
</dbReference>
<organism evidence="2 3">
    <name type="scientific">Westerdykella ornata</name>
    <dbReference type="NCBI Taxonomy" id="318751"/>
    <lineage>
        <taxon>Eukaryota</taxon>
        <taxon>Fungi</taxon>
        <taxon>Dikarya</taxon>
        <taxon>Ascomycota</taxon>
        <taxon>Pezizomycotina</taxon>
        <taxon>Dothideomycetes</taxon>
        <taxon>Pleosporomycetidae</taxon>
        <taxon>Pleosporales</taxon>
        <taxon>Sporormiaceae</taxon>
        <taxon>Westerdykella</taxon>
    </lineage>
</organism>
<dbReference type="PANTHER" id="PTHR12905">
    <property type="entry name" value="METALLOPHOSPHOESTERASE"/>
    <property type="match status" value="1"/>
</dbReference>